<evidence type="ECO:0000313" key="1">
    <source>
        <dbReference type="EMBL" id="MEJ8306847.1"/>
    </source>
</evidence>
<comment type="caution">
    <text evidence="1">The sequence shown here is derived from an EMBL/GenBank/DDBJ whole genome shotgun (WGS) entry which is preliminary data.</text>
</comment>
<sequence length="85" mass="9227">MLQKHGSATPFTLGHMKPGATATLHALDSVSPLLRRRLRDLGVTEGSILKVLRRSPFGGPLTFECVGQHIGIRRGEANRMEVAPL</sequence>
<proteinExistence type="predicted"/>
<dbReference type="EMBL" id="JBBKAR010000056">
    <property type="protein sequence ID" value="MEJ8306847.1"/>
    <property type="molecule type" value="Genomic_DNA"/>
</dbReference>
<name>A0ACC6PJ71_9BACL</name>
<keyword evidence="2" id="KW-1185">Reference proteome</keyword>
<gene>
    <name evidence="1" type="ORF">WKI47_23310</name>
</gene>
<accession>A0ACC6PJ71</accession>
<evidence type="ECO:0000313" key="2">
    <source>
        <dbReference type="Proteomes" id="UP001380953"/>
    </source>
</evidence>
<protein>
    <submittedName>
        <fullName evidence="1">FeoA family protein</fullName>
    </submittedName>
</protein>
<reference evidence="1" key="1">
    <citation type="submission" date="2024-03" db="EMBL/GenBank/DDBJ databases">
        <title>Whole genome sequecning of epiphytes from Marcgravia umbellata leaves.</title>
        <authorList>
            <person name="Kumar G."/>
            <person name="Savka M.A."/>
        </authorList>
    </citation>
    <scope>NUCLEOTIDE SEQUENCE</scope>
    <source>
        <strain evidence="1">RIT_BL5</strain>
    </source>
</reference>
<organism evidence="1 2">
    <name type="scientific">Saccharibacillus sacchari</name>
    <dbReference type="NCBI Taxonomy" id="456493"/>
    <lineage>
        <taxon>Bacteria</taxon>
        <taxon>Bacillati</taxon>
        <taxon>Bacillota</taxon>
        <taxon>Bacilli</taxon>
        <taxon>Bacillales</taxon>
        <taxon>Paenibacillaceae</taxon>
        <taxon>Saccharibacillus</taxon>
    </lineage>
</organism>
<dbReference type="Proteomes" id="UP001380953">
    <property type="component" value="Unassembled WGS sequence"/>
</dbReference>